<dbReference type="InterPro" id="IPR001680">
    <property type="entry name" value="WD40_rpt"/>
</dbReference>
<gene>
    <name evidence="6" type="ORF">H4N64_11010</name>
</gene>
<dbReference type="Gene3D" id="3.40.50.300">
    <property type="entry name" value="P-loop containing nucleotide triphosphate hydrolases"/>
    <property type="match status" value="1"/>
</dbReference>
<organism evidence="6 7">
    <name type="scientific">Streptomyces cupreus</name>
    <dbReference type="NCBI Taxonomy" id="2759956"/>
    <lineage>
        <taxon>Bacteria</taxon>
        <taxon>Bacillati</taxon>
        <taxon>Actinomycetota</taxon>
        <taxon>Actinomycetes</taxon>
        <taxon>Kitasatosporales</taxon>
        <taxon>Streptomycetaceae</taxon>
        <taxon>Streptomyces</taxon>
    </lineage>
</organism>
<evidence type="ECO:0000256" key="2">
    <source>
        <dbReference type="ARBA" id="ARBA00022737"/>
    </source>
</evidence>
<dbReference type="GO" id="GO:0042393">
    <property type="term" value="F:histone binding"/>
    <property type="evidence" value="ECO:0007669"/>
    <property type="project" value="TreeGrafter"/>
</dbReference>
<evidence type="ECO:0000313" key="7">
    <source>
        <dbReference type="Proteomes" id="UP000584670"/>
    </source>
</evidence>
<dbReference type="InterPro" id="IPR027417">
    <property type="entry name" value="P-loop_NTPase"/>
</dbReference>
<dbReference type="PROSITE" id="PS50082">
    <property type="entry name" value="WD_REPEATS_2"/>
    <property type="match status" value="1"/>
</dbReference>
<protein>
    <recommendedName>
        <fullName evidence="5">Nephrocystin 3-like N-terminal domain-containing protein</fullName>
    </recommendedName>
</protein>
<dbReference type="InterPro" id="IPR056884">
    <property type="entry name" value="NPHP3-like_N"/>
</dbReference>
<dbReference type="SUPFAM" id="SSF50998">
    <property type="entry name" value="Quinoprotein alcohol dehydrogenase-like"/>
    <property type="match status" value="1"/>
</dbReference>
<evidence type="ECO:0000256" key="1">
    <source>
        <dbReference type="ARBA" id="ARBA00022574"/>
    </source>
</evidence>
<dbReference type="InterPro" id="IPR036322">
    <property type="entry name" value="WD40_repeat_dom_sf"/>
</dbReference>
<dbReference type="SUPFAM" id="SSF50978">
    <property type="entry name" value="WD40 repeat-like"/>
    <property type="match status" value="1"/>
</dbReference>
<dbReference type="CDD" id="cd00267">
    <property type="entry name" value="ABC_ATPase"/>
    <property type="match status" value="1"/>
</dbReference>
<sequence>MTQVLVVGVGGFDGDDSDDGSDPLAPVSTLADLPSVAPAVTRFAAQLAKMPGLSVWGGEASHDPDCETLMRLWREALLQAQVSAGAEALIVHFAGHGIPGPGNQQLFLATRETTRRNLSTWTAAQVGSLLLDAETVAGGTPVLLLLDVCGAGRAVVQQLMDGIRAEDRRAWVIAACAPDEKTYQARFTSAVGAVLERLREGQLDISPALEHVPVETLAREIDRELARSAAAEELPSQSVLRTAHPEARVPVPSFLPNPSYRATAEGQFRQAVEMGLWQFAAAVDPALDPLHFISRASGTPQQQGIAQGCFFTGRKEQLGVIKRWLEGPSEPSLMVVTGSPGSGKSALLGVVACLAHPQLREVTRQIAGAVDREVRPEANPDLVAVHARQRGPAEVLASIAAQLGLDEDPGRGWTATAVLDRIAEQRSRPVTVVVDALDEASLDMALVEVLQQLAGGRRRLDAADPDEDRVLCRVLVGTRPWWDKYAVLLEDLADEEQLDELDDSKRWEAKYATLLKELADAERIVDLDRVSVAQRITDLTDYLSDVLETSRAYSGPGTAVLRKNTAGAVAEQLGRRHKSGAFLLASLFAHYLVHLEAAPSVQDVIERVPADLPAMLDLHLDMLQQEQPAMSAVLAAVAHGYGQGMPLEVIHSVAQTFVAPDGAAPDLDDVGKALSAASFYLRFSTDSDGQRLYRFYHQSLVDHLRSVHARVSRAEIFRRVLDTVPGPAAVTSRRFSLALPYVLRHAAQHAVDAGALDELLLSASFLVFCDPLLLHEHRNSCTVRGDVALLMSRAALSAAHEPWQRREWLRNTAVVWGETWLVEALDAMEEPTAQHPRHGALDFAWGTAELPTESAGSSPESGFSTVLVRCADRWLAVGDTYGGQLEVWDVRMGICLSRLDVPDESPLVALCGGYGSFGALVAAGTADGRVMAWDLDTGEMKIALPTDAVPVIALGIVEQGDRPLVVACGGGEVTAYDLAGNRVASLDVLAGWLAGLEADGGVADLYEPDLEIEGYDCTAVGTTVLDGTEVYIAGAVDGAVHVWDAEGRSHVVWPGGQRAVTNLQILPGPGGPFLVTGAGDGTRVWDVRTGASRLLDGVGEDRSGIVLMGEDGRPCFAYFEPGSGIRALALADGASMPGTVPWLPEDLAGVYTLAADGTQLAAVGWVRDTTKTPPWWRETVLLAQSTQGGESSLLKSVMHPSTLEHVAVGKAASHGRLPAASVSEDGAFYTWDALTGRKMLSGRVPDLTAVAVGCLAGKNVLVMGRGVGRNSVIEIRDIASGKSACDPVAWHQTVQKLSVEDVDGATKVVVQTRVGIFVLVLGEDEPEKVLDDEDRHGRPAECFALGRHRDESIVVVARQAIRRVDSARSVVSSLTVHSASGGSRVLVEDHAGEITGMAIGRWDGHEVVVTGDGDGFIRVLCLERGRELAHIRAHGEAVTSVAFARNAETTLLVTSGEDNRVGVWDPRGPGGLVGETDFPDSLGAVAVSDVGVFAGFGTRVAFFTWAGLAHMSDANSGTGADEPDRGRPWGTQLPAGS</sequence>
<dbReference type="PROSITE" id="PS50294">
    <property type="entry name" value="WD_REPEATS_REGION"/>
    <property type="match status" value="1"/>
</dbReference>
<keyword evidence="2" id="KW-0677">Repeat</keyword>
<reference evidence="6 7" key="1">
    <citation type="submission" date="2020-08" db="EMBL/GenBank/DDBJ databases">
        <title>Streptomyces sp. PSKA01 genome sequencing and assembly.</title>
        <authorList>
            <person name="Mandal S."/>
            <person name="Maiti P.K."/>
            <person name="Das P."/>
        </authorList>
    </citation>
    <scope>NUCLEOTIDE SEQUENCE [LARGE SCALE GENOMIC DNA]</scope>
    <source>
        <strain evidence="6 7">PSKA01</strain>
    </source>
</reference>
<dbReference type="Gene3D" id="2.130.10.10">
    <property type="entry name" value="YVTN repeat-like/Quinoprotein amine dehydrogenase"/>
    <property type="match status" value="3"/>
</dbReference>
<dbReference type="PANTHER" id="PTHR22847">
    <property type="entry name" value="WD40 REPEAT PROTEIN"/>
    <property type="match status" value="1"/>
</dbReference>
<dbReference type="PANTHER" id="PTHR22847:SF637">
    <property type="entry name" value="WD REPEAT DOMAIN 5B"/>
    <property type="match status" value="1"/>
</dbReference>
<comment type="caution">
    <text evidence="6">The sequence shown here is derived from an EMBL/GenBank/DDBJ whole genome shotgun (WGS) entry which is preliminary data.</text>
</comment>
<dbReference type="SMART" id="SM00320">
    <property type="entry name" value="WD40"/>
    <property type="match status" value="5"/>
</dbReference>
<accession>A0A7X1J0Z2</accession>
<evidence type="ECO:0000256" key="4">
    <source>
        <dbReference type="SAM" id="MobiDB-lite"/>
    </source>
</evidence>
<dbReference type="Proteomes" id="UP000584670">
    <property type="component" value="Unassembled WGS sequence"/>
</dbReference>
<feature type="repeat" description="WD" evidence="3">
    <location>
        <begin position="1431"/>
        <end position="1465"/>
    </location>
</feature>
<evidence type="ECO:0000259" key="5">
    <source>
        <dbReference type="Pfam" id="PF24883"/>
    </source>
</evidence>
<evidence type="ECO:0000256" key="3">
    <source>
        <dbReference type="PROSITE-ProRule" id="PRU00221"/>
    </source>
</evidence>
<proteinExistence type="predicted"/>
<feature type="region of interest" description="Disordered" evidence="4">
    <location>
        <begin position="1514"/>
        <end position="1537"/>
    </location>
</feature>
<keyword evidence="1 3" id="KW-0853">WD repeat</keyword>
<dbReference type="Pfam" id="PF00400">
    <property type="entry name" value="WD40"/>
    <property type="match status" value="1"/>
</dbReference>
<dbReference type="InterPro" id="IPR011047">
    <property type="entry name" value="Quinoprotein_ADH-like_sf"/>
</dbReference>
<evidence type="ECO:0000313" key="6">
    <source>
        <dbReference type="EMBL" id="MBC2902131.1"/>
    </source>
</evidence>
<feature type="domain" description="Nephrocystin 3-like N-terminal" evidence="5">
    <location>
        <begin position="321"/>
        <end position="454"/>
    </location>
</feature>
<dbReference type="EMBL" id="JACMSF010000009">
    <property type="protein sequence ID" value="MBC2902131.1"/>
    <property type="molecule type" value="Genomic_DNA"/>
</dbReference>
<dbReference type="RefSeq" id="WP_186282044.1">
    <property type="nucleotide sequence ID" value="NZ_JACMSF010000009.1"/>
</dbReference>
<dbReference type="InterPro" id="IPR015943">
    <property type="entry name" value="WD40/YVTN_repeat-like_dom_sf"/>
</dbReference>
<dbReference type="Pfam" id="PF24883">
    <property type="entry name" value="NPHP3_N"/>
    <property type="match status" value="1"/>
</dbReference>
<keyword evidence="7" id="KW-1185">Reference proteome</keyword>
<dbReference type="SUPFAM" id="SSF52540">
    <property type="entry name" value="P-loop containing nucleoside triphosphate hydrolases"/>
    <property type="match status" value="1"/>
</dbReference>
<name>A0A7X1J0Z2_9ACTN</name>